<gene>
    <name evidence="12" type="ORF">CMQ_5377</name>
</gene>
<dbReference type="InterPro" id="IPR050288">
    <property type="entry name" value="Cellulose_deg_GH3"/>
</dbReference>
<dbReference type="Gene3D" id="3.20.20.300">
    <property type="entry name" value="Glycoside hydrolase, family 3, N-terminal domain"/>
    <property type="match status" value="1"/>
</dbReference>
<keyword evidence="13" id="KW-1185">Reference proteome</keyword>
<dbReference type="EC" id="3.2.1.21" evidence="4 10"/>
<dbReference type="InterPro" id="IPR036881">
    <property type="entry name" value="Glyco_hydro_3_C_sf"/>
</dbReference>
<keyword evidence="9 10" id="KW-0624">Polysaccharide degradation</keyword>
<accession>F0XBE0</accession>
<dbReference type="InterPro" id="IPR001764">
    <property type="entry name" value="Glyco_hydro_3_N"/>
</dbReference>
<dbReference type="InterPro" id="IPR036962">
    <property type="entry name" value="Glyco_hydro_3_N_sf"/>
</dbReference>
<dbReference type="STRING" id="655863.F0XBE0"/>
<dbReference type="PROSITE" id="PS00775">
    <property type="entry name" value="GLYCOSYL_HYDROL_F3"/>
    <property type="match status" value="1"/>
</dbReference>
<evidence type="ECO:0000256" key="1">
    <source>
        <dbReference type="ARBA" id="ARBA00000448"/>
    </source>
</evidence>
<dbReference type="PANTHER" id="PTHR42715">
    <property type="entry name" value="BETA-GLUCOSIDASE"/>
    <property type="match status" value="1"/>
</dbReference>
<dbReference type="Pfam" id="PF14310">
    <property type="entry name" value="Fn3-like"/>
    <property type="match status" value="1"/>
</dbReference>
<evidence type="ECO:0000256" key="7">
    <source>
        <dbReference type="ARBA" id="ARBA00023277"/>
    </source>
</evidence>
<dbReference type="InParanoid" id="F0XBE0"/>
<evidence type="ECO:0000256" key="3">
    <source>
        <dbReference type="ARBA" id="ARBA00005336"/>
    </source>
</evidence>
<evidence type="ECO:0000256" key="5">
    <source>
        <dbReference type="ARBA" id="ARBA00022801"/>
    </source>
</evidence>
<evidence type="ECO:0000256" key="8">
    <source>
        <dbReference type="ARBA" id="ARBA00023295"/>
    </source>
</evidence>
<dbReference type="Gene3D" id="2.60.120.260">
    <property type="entry name" value="Galactose-binding domain-like"/>
    <property type="match status" value="1"/>
</dbReference>
<dbReference type="GO" id="GO:0008422">
    <property type="term" value="F:beta-glucosidase activity"/>
    <property type="evidence" value="ECO:0007669"/>
    <property type="project" value="UniProtKB-EC"/>
</dbReference>
<reference evidence="12 13" key="1">
    <citation type="journal article" date="2011" name="Proc. Natl. Acad. Sci. U.S.A.">
        <title>Genome and transcriptome analyses of the mountain pine beetle-fungal symbiont Grosmannia clavigera, a lodgepole pine pathogen.</title>
        <authorList>
            <person name="DiGuistini S."/>
            <person name="Wang Y."/>
            <person name="Liao N.Y."/>
            <person name="Taylor G."/>
            <person name="Tanguay P."/>
            <person name="Feau N."/>
            <person name="Henrissat B."/>
            <person name="Chan S.K."/>
            <person name="Hesse-Orce U."/>
            <person name="Alamouti S.M."/>
            <person name="Tsui C.K.M."/>
            <person name="Docking R.T."/>
            <person name="Levasseur A."/>
            <person name="Haridas S."/>
            <person name="Robertson G."/>
            <person name="Birol I."/>
            <person name="Holt R.A."/>
            <person name="Marra M.A."/>
            <person name="Hamelin R.C."/>
            <person name="Hirst M."/>
            <person name="Jones S.J.M."/>
            <person name="Bohlmann J."/>
            <person name="Breuil C."/>
        </authorList>
    </citation>
    <scope>NUCLEOTIDE SEQUENCE [LARGE SCALE GENOMIC DNA]</scope>
    <source>
        <strain evidence="13">kw1407 / UAMH 11150</strain>
    </source>
</reference>
<dbReference type="InterPro" id="IPR019800">
    <property type="entry name" value="Glyco_hydro_3_AS"/>
</dbReference>
<dbReference type="PROSITE" id="PS51820">
    <property type="entry name" value="PA14"/>
    <property type="match status" value="1"/>
</dbReference>
<keyword evidence="5 10" id="KW-0378">Hydrolase</keyword>
<keyword evidence="8 10" id="KW-0326">Glycosidase</keyword>
<evidence type="ECO:0000313" key="13">
    <source>
        <dbReference type="Proteomes" id="UP000007796"/>
    </source>
</evidence>
<evidence type="ECO:0000256" key="4">
    <source>
        <dbReference type="ARBA" id="ARBA00012744"/>
    </source>
</evidence>
<dbReference type="EMBL" id="GL629756">
    <property type="protein sequence ID" value="EFX05115.1"/>
    <property type="molecule type" value="Genomic_DNA"/>
</dbReference>
<dbReference type="Pfam" id="PF01915">
    <property type="entry name" value="Glyco_hydro_3_C"/>
    <property type="match status" value="1"/>
</dbReference>
<organism evidence="13">
    <name type="scientific">Grosmannia clavigera (strain kw1407 / UAMH 11150)</name>
    <name type="common">Blue stain fungus</name>
    <name type="synonym">Graphiocladiella clavigera</name>
    <dbReference type="NCBI Taxonomy" id="655863"/>
    <lineage>
        <taxon>Eukaryota</taxon>
        <taxon>Fungi</taxon>
        <taxon>Dikarya</taxon>
        <taxon>Ascomycota</taxon>
        <taxon>Pezizomycotina</taxon>
        <taxon>Sordariomycetes</taxon>
        <taxon>Sordariomycetidae</taxon>
        <taxon>Ophiostomatales</taxon>
        <taxon>Ophiostomataceae</taxon>
        <taxon>Leptographium</taxon>
    </lineage>
</organism>
<keyword evidence="7 10" id="KW-0119">Carbohydrate metabolism</keyword>
<dbReference type="SUPFAM" id="SSF51445">
    <property type="entry name" value="(Trans)glycosidases"/>
    <property type="match status" value="1"/>
</dbReference>
<dbReference type="InterPro" id="IPR013783">
    <property type="entry name" value="Ig-like_fold"/>
</dbReference>
<comment type="catalytic activity">
    <reaction evidence="1 10">
        <text>Hydrolysis of terminal, non-reducing beta-D-glucosyl residues with release of beta-D-glucose.</text>
        <dbReference type="EC" id="3.2.1.21"/>
    </reaction>
</comment>
<keyword evidence="6" id="KW-0325">Glycoprotein</keyword>
<dbReference type="Pfam" id="PF00933">
    <property type="entry name" value="Glyco_hydro_3"/>
    <property type="match status" value="1"/>
</dbReference>
<dbReference type="SUPFAM" id="SSF52279">
    <property type="entry name" value="Beta-D-glucan exohydrolase, C-terminal domain"/>
    <property type="match status" value="1"/>
</dbReference>
<protein>
    <recommendedName>
        <fullName evidence="4 10">beta-glucosidase</fullName>
        <ecNumber evidence="4 10">3.2.1.21</ecNumber>
    </recommendedName>
</protein>
<dbReference type="Proteomes" id="UP000007796">
    <property type="component" value="Unassembled WGS sequence"/>
</dbReference>
<dbReference type="GO" id="GO:0030245">
    <property type="term" value="P:cellulose catabolic process"/>
    <property type="evidence" value="ECO:0007669"/>
    <property type="project" value="UniProtKB-UniPathway"/>
</dbReference>
<dbReference type="eggNOG" id="ENOG502QR4D">
    <property type="taxonomic scope" value="Eukaryota"/>
</dbReference>
<dbReference type="Gene3D" id="3.40.50.1700">
    <property type="entry name" value="Glycoside hydrolase family 3 C-terminal domain"/>
    <property type="match status" value="1"/>
</dbReference>
<evidence type="ECO:0000259" key="11">
    <source>
        <dbReference type="PROSITE" id="PS51820"/>
    </source>
</evidence>
<dbReference type="HOGENOM" id="CLU_004542_4_0_1"/>
<dbReference type="AlphaFoldDB" id="F0XBE0"/>
<dbReference type="PRINTS" id="PR00133">
    <property type="entry name" value="GLHYDRLASE3"/>
</dbReference>
<dbReference type="PANTHER" id="PTHR42715:SF3">
    <property type="entry name" value="BETA-GLUCOSIDASE B-RELATED"/>
    <property type="match status" value="1"/>
</dbReference>
<dbReference type="Gene3D" id="2.60.40.10">
    <property type="entry name" value="Immunoglobulins"/>
    <property type="match status" value="1"/>
</dbReference>
<feature type="domain" description="PA14" evidence="11">
    <location>
        <begin position="400"/>
        <end position="554"/>
    </location>
</feature>
<dbReference type="InterPro" id="IPR037524">
    <property type="entry name" value="PA14/GLEYA"/>
</dbReference>
<evidence type="ECO:0000256" key="9">
    <source>
        <dbReference type="ARBA" id="ARBA00023326"/>
    </source>
</evidence>
<dbReference type="SMART" id="SM01217">
    <property type="entry name" value="Fn3_like"/>
    <property type="match status" value="1"/>
</dbReference>
<dbReference type="OrthoDB" id="47059at2759"/>
<evidence type="ECO:0000256" key="10">
    <source>
        <dbReference type="RuleBase" id="RU361161"/>
    </source>
</evidence>
<dbReference type="InterPro" id="IPR026891">
    <property type="entry name" value="Fn3-like"/>
</dbReference>
<dbReference type="UniPathway" id="UPA00696"/>
<dbReference type="InterPro" id="IPR002772">
    <property type="entry name" value="Glyco_hydro_3_C"/>
</dbReference>
<name>F0XBE0_GROCL</name>
<evidence type="ECO:0000256" key="6">
    <source>
        <dbReference type="ARBA" id="ARBA00023180"/>
    </source>
</evidence>
<comment type="pathway">
    <text evidence="2 10">Glycan metabolism; cellulose degradation.</text>
</comment>
<evidence type="ECO:0000256" key="2">
    <source>
        <dbReference type="ARBA" id="ARBA00004987"/>
    </source>
</evidence>
<dbReference type="GeneID" id="25978692"/>
<evidence type="ECO:0000313" key="12">
    <source>
        <dbReference type="EMBL" id="EFX05115.1"/>
    </source>
</evidence>
<sequence length="836" mass="89695">MSSTDVNAVLAKLTLEEKISLLAGANFWETVPIASKGVPALKVSDGPNGARGGTFSGGVTSACFPAACSVASTFDVDIARRIGVALGEETHTKGARVLLAPTVCIHRHPLGGRNFESFSEDPFLAGKLAARVIEGVQSEGVSATIKHFVANEQETRRLSVNTIVGERALREIYLKPFEIAIKEAKPGAVMTSYNLINGTHADSSPLLKDVLRGDWGWDGLVMSDWGGVNSTLEALEAGTDLEMPGPTQWRKIEAVAAAVRDGRLSSQTIDERALRVLRFLQRQDCFEDATISEEKAVDRPEHRALIREAGGKGIVLLKNEGAVLPLSKDRLKGRKVAILGYADECLAHGGGSAAVNAHYKSTPLDALREALGEDVEVTYAKGAPTFRQLPLLTDNVVGLDGSHGFTYLIYSPGNPTPVKTIHGHGQSEVSLIQPVYHDANEAELVGTFTAPETGTYYLTLSGMGPSQLLIDGQIVYDQPANCPDFMGFLLGGVAVPFVPFQLQAGTQYKLQIRSRPPTPDEGADIIPIFQHQPGVRLGLMTAAVHDQDLLPEAVELAKAADVAIVFTGHAAEWETEGQDQASFHLPKNGSQDRLVAAVAAVNSQTVVVNSTGVAVAMPWLDQVQALVQSWFPGQEAGHSIADVLVGARNPEGHLTCTFPRQIEDSPAYGNFPGTYDDQNRLTVTYAEGVFVGYRHYDRLAADKVNFPFGFGLSYTAFSYVELAVSPVSPDEYNVRVTVANTGAVQGATAVQIYVGGTVASAETPVKTLASFKKITLQAGESTVVELPVKLQDVASWDEKTHRWSIQAGDYKFSVGKNARDMVLSVDVHLEAKTYLP</sequence>
<comment type="similarity">
    <text evidence="3 10">Belongs to the glycosyl hydrolase 3 family.</text>
</comment>
<dbReference type="InterPro" id="IPR017853">
    <property type="entry name" value="GH"/>
</dbReference>
<proteinExistence type="inferred from homology"/>
<dbReference type="RefSeq" id="XP_014174597.1">
    <property type="nucleotide sequence ID" value="XM_014319122.1"/>
</dbReference>